<evidence type="ECO:0000259" key="3">
    <source>
        <dbReference type="Pfam" id="PF07969"/>
    </source>
</evidence>
<dbReference type="Pfam" id="PF07969">
    <property type="entry name" value="Amidohydro_3"/>
    <property type="match status" value="1"/>
</dbReference>
<dbReference type="CDD" id="cd01317">
    <property type="entry name" value="DHOase_IIa"/>
    <property type="match status" value="1"/>
</dbReference>
<dbReference type="InterPro" id="IPR024403">
    <property type="entry name" value="DHOase_cat"/>
</dbReference>
<accession>A0A6B8KCP8</accession>
<dbReference type="GO" id="GO:0004151">
    <property type="term" value="F:dihydroorotase activity"/>
    <property type="evidence" value="ECO:0007669"/>
    <property type="project" value="InterPro"/>
</dbReference>
<dbReference type="InterPro" id="IPR013108">
    <property type="entry name" value="Amidohydro_3"/>
</dbReference>
<dbReference type="Gene3D" id="3.20.20.140">
    <property type="entry name" value="Metal-dependent hydrolases"/>
    <property type="match status" value="1"/>
</dbReference>
<evidence type="ECO:0000313" key="5">
    <source>
        <dbReference type="EMBL" id="QGM45382.1"/>
    </source>
</evidence>
<dbReference type="GO" id="GO:0004038">
    <property type="term" value="F:allantoinase activity"/>
    <property type="evidence" value="ECO:0007669"/>
    <property type="project" value="TreeGrafter"/>
</dbReference>
<organism evidence="5 6">
    <name type="scientific">Methylocystis heyeri</name>
    <dbReference type="NCBI Taxonomy" id="391905"/>
    <lineage>
        <taxon>Bacteria</taxon>
        <taxon>Pseudomonadati</taxon>
        <taxon>Pseudomonadota</taxon>
        <taxon>Alphaproteobacteria</taxon>
        <taxon>Hyphomicrobiales</taxon>
        <taxon>Methylocystaceae</taxon>
        <taxon>Methylocystis</taxon>
    </lineage>
</organism>
<dbReference type="Gene3D" id="2.30.40.10">
    <property type="entry name" value="Urease, subunit C, domain 1"/>
    <property type="match status" value="1"/>
</dbReference>
<dbReference type="KEGG" id="mhey:H2LOC_006535"/>
<reference evidence="5 6" key="1">
    <citation type="submission" date="2019-11" db="EMBL/GenBank/DDBJ databases">
        <title>The genome sequence of Methylocystis heyeri.</title>
        <authorList>
            <person name="Oshkin I.Y."/>
            <person name="Miroshnikov K."/>
            <person name="Dedysh S.N."/>
        </authorList>
    </citation>
    <scope>NUCLEOTIDE SEQUENCE [LARGE SCALE GENOMIC DNA]</scope>
    <source>
        <strain evidence="5 6">H2</strain>
    </source>
</reference>
<gene>
    <name evidence="5" type="ORF">H2LOC_006535</name>
</gene>
<name>A0A6B8KCP8_9HYPH</name>
<dbReference type="SUPFAM" id="SSF51556">
    <property type="entry name" value="Metallo-dependent hydrolases"/>
    <property type="match status" value="1"/>
</dbReference>
<evidence type="ECO:0000256" key="1">
    <source>
        <dbReference type="ARBA" id="ARBA00022833"/>
    </source>
</evidence>
<dbReference type="NCBIfam" id="TIGR00857">
    <property type="entry name" value="pyrC_multi"/>
    <property type="match status" value="1"/>
</dbReference>
<dbReference type="RefSeq" id="WP_136495664.1">
    <property type="nucleotide sequence ID" value="NZ_CP046052.1"/>
</dbReference>
<dbReference type="GO" id="GO:0006221">
    <property type="term" value="P:pyrimidine nucleotide biosynthetic process"/>
    <property type="evidence" value="ECO:0007669"/>
    <property type="project" value="UniProtKB-KW"/>
</dbReference>
<dbReference type="PANTHER" id="PTHR43668:SF2">
    <property type="entry name" value="ALLANTOINASE"/>
    <property type="match status" value="1"/>
</dbReference>
<dbReference type="SUPFAM" id="SSF51338">
    <property type="entry name" value="Composite domain of metallo-dependent hydrolases"/>
    <property type="match status" value="1"/>
</dbReference>
<dbReference type="GO" id="GO:0005737">
    <property type="term" value="C:cytoplasm"/>
    <property type="evidence" value="ECO:0007669"/>
    <property type="project" value="TreeGrafter"/>
</dbReference>
<feature type="domain" description="Amidohydrolase 3" evidence="3">
    <location>
        <begin position="356"/>
        <end position="435"/>
    </location>
</feature>
<dbReference type="Proteomes" id="UP000309061">
    <property type="component" value="Chromosome"/>
</dbReference>
<evidence type="ECO:0000313" key="6">
    <source>
        <dbReference type="Proteomes" id="UP000309061"/>
    </source>
</evidence>
<dbReference type="OrthoDB" id="9803027at2"/>
<dbReference type="AlphaFoldDB" id="A0A6B8KCP8"/>
<dbReference type="GO" id="GO:0006145">
    <property type="term" value="P:purine nucleobase catabolic process"/>
    <property type="evidence" value="ECO:0007669"/>
    <property type="project" value="TreeGrafter"/>
</dbReference>
<keyword evidence="1" id="KW-0862">Zinc</keyword>
<keyword evidence="5" id="KW-0378">Hydrolase</keyword>
<keyword evidence="2" id="KW-0665">Pyrimidine biosynthesis</keyword>
<proteinExistence type="predicted"/>
<sequence length="440" mass="46431">MLSRFAPKTDAQPLVLLNARLIDPATETDIRGGLLIRAGVIADLGPGVTVDNAPNRARIIDCRGDVVCPGLIDMQAFVGEPGAEHRETIATATAAAAAGGVTTILATPATSPVVDDPAVVDFVLRRARDTGKVRVLPMAALTKGCEGREIAELGLLGQAGAVAFSDGAHAVANALVMRRALSYARDFDALVVHFPQDRDLAGEGVMNEGETSLRLGLAGVPAEAETIVLDRDLRLAALTGGRYHASIIAAPLSLEAISEAKVSGHDVTCGTSINHLTLNENDIGDYRTFLKLRPPLRSEPDRRALVHALAEGLVDVIVSDHDPQDVETKRLPFGAAEFGAIGLETMLAAGLRLVHSGDVPLTRLLAAMTCNPAKILKLEQGRLQKGAPADVIRFDPDEPFVVDPLKLRSRCRNTPFAGALLQGVVKMTIVGGEIVWEVAA</sequence>
<dbReference type="InterPro" id="IPR011059">
    <property type="entry name" value="Metal-dep_hydrolase_composite"/>
</dbReference>
<keyword evidence="6" id="KW-1185">Reference proteome</keyword>
<dbReference type="InterPro" id="IPR004722">
    <property type="entry name" value="DHOase"/>
</dbReference>
<protein>
    <submittedName>
        <fullName evidence="5">Amidohydrolase family protein</fullName>
    </submittedName>
</protein>
<dbReference type="InterPro" id="IPR050138">
    <property type="entry name" value="DHOase/Allantoinase_Hydrolase"/>
</dbReference>
<evidence type="ECO:0000256" key="2">
    <source>
        <dbReference type="ARBA" id="ARBA00022975"/>
    </source>
</evidence>
<dbReference type="InterPro" id="IPR032466">
    <property type="entry name" value="Metal_Hydrolase"/>
</dbReference>
<feature type="domain" description="Dihydroorotase catalytic" evidence="4">
    <location>
        <begin position="64"/>
        <end position="249"/>
    </location>
</feature>
<evidence type="ECO:0000259" key="4">
    <source>
        <dbReference type="Pfam" id="PF12890"/>
    </source>
</evidence>
<dbReference type="GO" id="GO:0046872">
    <property type="term" value="F:metal ion binding"/>
    <property type="evidence" value="ECO:0007669"/>
    <property type="project" value="InterPro"/>
</dbReference>
<dbReference type="EMBL" id="CP046052">
    <property type="protein sequence ID" value="QGM45382.1"/>
    <property type="molecule type" value="Genomic_DNA"/>
</dbReference>
<dbReference type="Pfam" id="PF12890">
    <property type="entry name" value="DHOase"/>
    <property type="match status" value="1"/>
</dbReference>
<dbReference type="PANTHER" id="PTHR43668">
    <property type="entry name" value="ALLANTOINASE"/>
    <property type="match status" value="1"/>
</dbReference>